<keyword evidence="1" id="KW-0812">Transmembrane</keyword>
<dbReference type="AlphaFoldDB" id="A0A4C1YYB4"/>
<dbReference type="Proteomes" id="UP000299102">
    <property type="component" value="Unassembled WGS sequence"/>
</dbReference>
<name>A0A4C1YYB4_EUMVA</name>
<evidence type="ECO:0000313" key="3">
    <source>
        <dbReference type="Proteomes" id="UP000299102"/>
    </source>
</evidence>
<sequence>MFLRFVMSAYDLHLDWILVCYSLYGVAGALIGVGRAIASRHESGPNGNKCCLFLFILSRFVGGIRIKVPLQRGAALVAKNPGCPGVIMLQSRNALKGFYACPPSDGILKVLW</sequence>
<dbReference type="EMBL" id="BGZK01001513">
    <property type="protein sequence ID" value="GBP81481.1"/>
    <property type="molecule type" value="Genomic_DNA"/>
</dbReference>
<gene>
    <name evidence="2" type="ORF">EVAR_86162_1</name>
</gene>
<comment type="caution">
    <text evidence="2">The sequence shown here is derived from an EMBL/GenBank/DDBJ whole genome shotgun (WGS) entry which is preliminary data.</text>
</comment>
<keyword evidence="3" id="KW-1185">Reference proteome</keyword>
<organism evidence="2 3">
    <name type="scientific">Eumeta variegata</name>
    <name type="common">Bagworm moth</name>
    <name type="synonym">Eumeta japonica</name>
    <dbReference type="NCBI Taxonomy" id="151549"/>
    <lineage>
        <taxon>Eukaryota</taxon>
        <taxon>Metazoa</taxon>
        <taxon>Ecdysozoa</taxon>
        <taxon>Arthropoda</taxon>
        <taxon>Hexapoda</taxon>
        <taxon>Insecta</taxon>
        <taxon>Pterygota</taxon>
        <taxon>Neoptera</taxon>
        <taxon>Endopterygota</taxon>
        <taxon>Lepidoptera</taxon>
        <taxon>Glossata</taxon>
        <taxon>Ditrysia</taxon>
        <taxon>Tineoidea</taxon>
        <taxon>Psychidae</taxon>
        <taxon>Oiketicinae</taxon>
        <taxon>Eumeta</taxon>
    </lineage>
</organism>
<reference evidence="2 3" key="1">
    <citation type="journal article" date="2019" name="Commun. Biol.">
        <title>The bagworm genome reveals a unique fibroin gene that provides high tensile strength.</title>
        <authorList>
            <person name="Kono N."/>
            <person name="Nakamura H."/>
            <person name="Ohtoshi R."/>
            <person name="Tomita M."/>
            <person name="Numata K."/>
            <person name="Arakawa K."/>
        </authorList>
    </citation>
    <scope>NUCLEOTIDE SEQUENCE [LARGE SCALE GENOMIC DNA]</scope>
</reference>
<evidence type="ECO:0000313" key="2">
    <source>
        <dbReference type="EMBL" id="GBP81481.1"/>
    </source>
</evidence>
<keyword evidence="1" id="KW-1133">Transmembrane helix</keyword>
<keyword evidence="1" id="KW-0472">Membrane</keyword>
<protein>
    <submittedName>
        <fullName evidence="2">Uncharacterized protein</fullName>
    </submittedName>
</protein>
<accession>A0A4C1YYB4</accession>
<feature type="transmembrane region" description="Helical" evidence="1">
    <location>
        <begin position="16"/>
        <end position="38"/>
    </location>
</feature>
<proteinExistence type="predicted"/>
<evidence type="ECO:0000256" key="1">
    <source>
        <dbReference type="SAM" id="Phobius"/>
    </source>
</evidence>